<name>A0A1H8HNF3_9SPHI</name>
<keyword evidence="2" id="KW-1185">Reference proteome</keyword>
<sequence>MEEQRKLPIYTIEGTEFMVDVNQGLLIEKGHEINTIAISDMLYSRSGYRLDYDPAIRNILESIKEDYAIICIPNLTELDPVGMAGKYGISEAEVAGKADVEVIINQQQLALREGGQLPVIEICGHPFYVDLNMDCVRPKDDFSTTGIRFKDMDDYYVAELDCYRITYNPKTFKMEELDFQTIKEIPRHLVIVDIPLPSRLDPVAFARIHEFDKDSILVENGLQLHRIAKEISWEETPIKQIIAGNLKKELDIQKSEKQAARKKGRGI</sequence>
<dbReference type="Proteomes" id="UP000198942">
    <property type="component" value="Unassembled WGS sequence"/>
</dbReference>
<accession>A0A1H8HNF3</accession>
<reference evidence="2" key="1">
    <citation type="submission" date="2016-10" db="EMBL/GenBank/DDBJ databases">
        <authorList>
            <person name="Varghese N."/>
            <person name="Submissions S."/>
        </authorList>
    </citation>
    <scope>NUCLEOTIDE SEQUENCE [LARGE SCALE GENOMIC DNA]</scope>
    <source>
        <strain evidence="2">Gh-48</strain>
    </source>
</reference>
<evidence type="ECO:0000313" key="2">
    <source>
        <dbReference type="Proteomes" id="UP000198942"/>
    </source>
</evidence>
<gene>
    <name evidence="1" type="ORF">SAMN05192574_103576</name>
</gene>
<dbReference type="RefSeq" id="WP_091210888.1">
    <property type="nucleotide sequence ID" value="NZ_FOCL01000003.1"/>
</dbReference>
<dbReference type="STRING" id="551995.SAMN05192574_103576"/>
<dbReference type="EMBL" id="FOCL01000003">
    <property type="protein sequence ID" value="SEN57742.1"/>
    <property type="molecule type" value="Genomic_DNA"/>
</dbReference>
<dbReference type="OrthoDB" id="771660at2"/>
<proteinExistence type="predicted"/>
<evidence type="ECO:0000313" key="1">
    <source>
        <dbReference type="EMBL" id="SEN57742.1"/>
    </source>
</evidence>
<organism evidence="1 2">
    <name type="scientific">Mucilaginibacter gossypiicola</name>
    <dbReference type="NCBI Taxonomy" id="551995"/>
    <lineage>
        <taxon>Bacteria</taxon>
        <taxon>Pseudomonadati</taxon>
        <taxon>Bacteroidota</taxon>
        <taxon>Sphingobacteriia</taxon>
        <taxon>Sphingobacteriales</taxon>
        <taxon>Sphingobacteriaceae</taxon>
        <taxon>Mucilaginibacter</taxon>
    </lineage>
</organism>
<protein>
    <submittedName>
        <fullName evidence="1">Uncharacterized protein</fullName>
    </submittedName>
</protein>
<dbReference type="AlphaFoldDB" id="A0A1H8HNF3"/>